<evidence type="ECO:0000256" key="1">
    <source>
        <dbReference type="ARBA" id="ARBA00022691"/>
    </source>
</evidence>
<proteinExistence type="predicted"/>
<dbReference type="AlphaFoldDB" id="A0A7C1JUE4"/>
<feature type="domain" description="Radical SAM core" evidence="6">
    <location>
        <begin position="53"/>
        <end position="281"/>
    </location>
</feature>
<evidence type="ECO:0000256" key="5">
    <source>
        <dbReference type="SAM" id="MobiDB-lite"/>
    </source>
</evidence>
<dbReference type="InterPro" id="IPR010994">
    <property type="entry name" value="RuvA_2-like"/>
</dbReference>
<accession>A0A7C1JUE4</accession>
<dbReference type="SFLD" id="SFLDS00029">
    <property type="entry name" value="Radical_SAM"/>
    <property type="match status" value="1"/>
</dbReference>
<dbReference type="Pfam" id="PF04055">
    <property type="entry name" value="Radical_SAM"/>
    <property type="match status" value="1"/>
</dbReference>
<gene>
    <name evidence="7" type="ORF">ENQ20_14965</name>
</gene>
<dbReference type="GO" id="GO:0051536">
    <property type="term" value="F:iron-sulfur cluster binding"/>
    <property type="evidence" value="ECO:0007669"/>
    <property type="project" value="UniProtKB-KW"/>
</dbReference>
<evidence type="ECO:0000256" key="3">
    <source>
        <dbReference type="ARBA" id="ARBA00023004"/>
    </source>
</evidence>
<dbReference type="InterPro" id="IPR013785">
    <property type="entry name" value="Aldolase_TIM"/>
</dbReference>
<evidence type="ECO:0000259" key="6">
    <source>
        <dbReference type="PROSITE" id="PS51918"/>
    </source>
</evidence>
<dbReference type="InterPro" id="IPR003583">
    <property type="entry name" value="Hlx-hairpin-Hlx_DNA-bd_motif"/>
</dbReference>
<dbReference type="GO" id="GO:0006281">
    <property type="term" value="P:DNA repair"/>
    <property type="evidence" value="ECO:0007669"/>
    <property type="project" value="InterPro"/>
</dbReference>
<reference evidence="7" key="1">
    <citation type="journal article" date="2020" name="mSystems">
        <title>Genome- and Community-Level Interaction Insights into Carbon Utilization and Element Cycling Functions of Hydrothermarchaeota in Hydrothermal Sediment.</title>
        <authorList>
            <person name="Zhou Z."/>
            <person name="Liu Y."/>
            <person name="Xu W."/>
            <person name="Pan J."/>
            <person name="Luo Z.H."/>
            <person name="Li M."/>
        </authorList>
    </citation>
    <scope>NUCLEOTIDE SEQUENCE [LARGE SCALE GENOMIC DNA]</scope>
    <source>
        <strain evidence="7">SpSt-289</strain>
    </source>
</reference>
<keyword evidence="4" id="KW-0411">Iron-sulfur</keyword>
<organism evidence="7">
    <name type="scientific">Caldilinea aerophila</name>
    <dbReference type="NCBI Taxonomy" id="133453"/>
    <lineage>
        <taxon>Bacteria</taxon>
        <taxon>Bacillati</taxon>
        <taxon>Chloroflexota</taxon>
        <taxon>Caldilineae</taxon>
        <taxon>Caldilineales</taxon>
        <taxon>Caldilineaceae</taxon>
        <taxon>Caldilinea</taxon>
    </lineage>
</organism>
<dbReference type="Gene3D" id="1.10.150.320">
    <property type="entry name" value="Photosystem II 12 kDa extrinsic protein"/>
    <property type="match status" value="1"/>
</dbReference>
<name>A0A7C1JUE4_9CHLR</name>
<keyword evidence="1" id="KW-0949">S-adenosyl-L-methionine</keyword>
<evidence type="ECO:0000256" key="4">
    <source>
        <dbReference type="ARBA" id="ARBA00023014"/>
    </source>
</evidence>
<dbReference type="Gene3D" id="3.20.20.70">
    <property type="entry name" value="Aldolase class I"/>
    <property type="match status" value="1"/>
</dbReference>
<evidence type="ECO:0000313" key="7">
    <source>
        <dbReference type="EMBL" id="HDX32767.1"/>
    </source>
</evidence>
<dbReference type="GO" id="GO:0046872">
    <property type="term" value="F:metal ion binding"/>
    <property type="evidence" value="ECO:0007669"/>
    <property type="project" value="UniProtKB-KW"/>
</dbReference>
<dbReference type="GO" id="GO:0003824">
    <property type="term" value="F:catalytic activity"/>
    <property type="evidence" value="ECO:0007669"/>
    <property type="project" value="InterPro"/>
</dbReference>
<dbReference type="Pfam" id="PF12836">
    <property type="entry name" value="HHH_3"/>
    <property type="match status" value="1"/>
</dbReference>
<dbReference type="InterPro" id="IPR007197">
    <property type="entry name" value="rSAM"/>
</dbReference>
<comment type="caution">
    <text evidence="7">The sequence shown here is derived from an EMBL/GenBank/DDBJ whole genome shotgun (WGS) entry which is preliminary data.</text>
</comment>
<dbReference type="EMBL" id="DSMG01000157">
    <property type="protein sequence ID" value="HDX32767.1"/>
    <property type="molecule type" value="Genomic_DNA"/>
</dbReference>
<dbReference type="PROSITE" id="PS51918">
    <property type="entry name" value="RADICAL_SAM"/>
    <property type="match status" value="1"/>
</dbReference>
<dbReference type="GO" id="GO:0003677">
    <property type="term" value="F:DNA binding"/>
    <property type="evidence" value="ECO:0007669"/>
    <property type="project" value="InterPro"/>
</dbReference>
<dbReference type="InterPro" id="IPR023874">
    <property type="entry name" value="DNA_rSAM_put"/>
</dbReference>
<evidence type="ECO:0000256" key="2">
    <source>
        <dbReference type="ARBA" id="ARBA00022723"/>
    </source>
</evidence>
<dbReference type="SUPFAM" id="SSF102114">
    <property type="entry name" value="Radical SAM enzymes"/>
    <property type="match status" value="1"/>
</dbReference>
<keyword evidence="3" id="KW-0408">Iron</keyword>
<dbReference type="InterPro" id="IPR058240">
    <property type="entry name" value="rSAM_sf"/>
</dbReference>
<sequence length="383" mass="43517">MNFRIAPDSIQKLSLLDDALRFEPAGDQPTGEQAAPSRAPKPLPCISEVTTPTGKKPILKAMMTTACERNCFYCPFRAGRTKTQRITYTPDEMARTYDTIQRAGLVDGLFLSSGIIKGGISTQDKLLDTAEILRKRYNYRGYIHLKIMPGAEYDQVRRAMQLADRVSINLEGATAQRLAALAPKKDYWNELFPRLQWMSELRRKEGLRASIVTQFVVGAVGDTDLELLQVSEHLYSRLGLRRTYFVAFHPVIQTPFESLPPVSLQREFRLYQASFLLRDYGWSVEELPFLRDGNLPLDADPKLAWAREHLRERPVDVNRAERHELLRIPGIGPKLADAILAARRRGRIREIGHLVALGLRDVEKASPFLLLDGKPATQQLRLW</sequence>
<keyword evidence="2" id="KW-0479">Metal-binding</keyword>
<dbReference type="SMART" id="SM00278">
    <property type="entry name" value="HhH1"/>
    <property type="match status" value="1"/>
</dbReference>
<dbReference type="SFLD" id="SFLDG01102">
    <property type="entry name" value="Uncharacterised_Radical_SAM_Su"/>
    <property type="match status" value="1"/>
</dbReference>
<feature type="region of interest" description="Disordered" evidence="5">
    <location>
        <begin position="23"/>
        <end position="44"/>
    </location>
</feature>
<dbReference type="SUPFAM" id="SSF47781">
    <property type="entry name" value="RuvA domain 2-like"/>
    <property type="match status" value="1"/>
</dbReference>
<protein>
    <submittedName>
        <fullName evidence="7">Radical SAM protein</fullName>
    </submittedName>
</protein>